<evidence type="ECO:0000256" key="3">
    <source>
        <dbReference type="ARBA" id="ARBA00022448"/>
    </source>
</evidence>
<dbReference type="PANTHER" id="PTHR30469">
    <property type="entry name" value="MULTIDRUG RESISTANCE PROTEIN MDTA"/>
    <property type="match status" value="1"/>
</dbReference>
<keyword evidence="7" id="KW-1185">Reference proteome</keyword>
<dbReference type="Proteomes" id="UP001201273">
    <property type="component" value="Unassembled WGS sequence"/>
</dbReference>
<dbReference type="Pfam" id="PF25917">
    <property type="entry name" value="BSH_RND"/>
    <property type="match status" value="1"/>
</dbReference>
<dbReference type="InterPro" id="IPR058625">
    <property type="entry name" value="MdtA-like_BSH"/>
</dbReference>
<gene>
    <name evidence="6" type="ORF">K6Y31_13330</name>
</gene>
<comment type="subcellular location">
    <subcellularLocation>
        <location evidence="1">Cell envelope</location>
    </subcellularLocation>
</comment>
<dbReference type="Pfam" id="PF25967">
    <property type="entry name" value="RND-MFP_C"/>
    <property type="match status" value="1"/>
</dbReference>
<dbReference type="Gene3D" id="2.40.30.170">
    <property type="match status" value="1"/>
</dbReference>
<reference evidence="6 7" key="1">
    <citation type="journal article" date="2022" name="Environ. Microbiol. Rep.">
        <title>Eco-phylogenetic analyses reveal divergent evolution of vitamin B12 metabolism in the marine bacterial family 'Psychromonadaceae'.</title>
        <authorList>
            <person name="Jin X."/>
            <person name="Yang Y."/>
            <person name="Cao H."/>
            <person name="Gao B."/>
            <person name="Zhao Z."/>
        </authorList>
    </citation>
    <scope>NUCLEOTIDE SEQUENCE [LARGE SCALE GENOMIC DNA]</scope>
    <source>
        <strain evidence="6 7">MKS20</strain>
    </source>
</reference>
<sequence>MNKNRITALFLLALPILGCKETTVTEKPSPIVSVYELPKSDNKVERVFNAIARAQDLTALSFRVDGKIANILVTNGQQVKQGDLLAVLDKRDYQATLNDRKARVSSTYNQYQRAQKMLDKQLMAQAEYDQMRAQYLVAKAQHRSAELALEYTELRAPFSGVIGEVLEDSFVNIQPGNVILSMHKIEYVELDVQVPDSLLAVSKRQGNSKEKRQYKVIFDAYPEQAFVGEQLEVNTEKDPVTRSFIVTLKVPFDNKYRVLEGMPAQVEADLNDVTYTYSREHSVPLTAVAMLDGDPLAQQIASVWVYQTDSQTVSKREVTLGVITGHMIEIKAGLNDGEVIIASGVNRLTEGQKVELRKG</sequence>
<keyword evidence="3" id="KW-0813">Transport</keyword>
<dbReference type="RefSeq" id="WP_233053452.1">
    <property type="nucleotide sequence ID" value="NZ_JAIMJA010000013.1"/>
</dbReference>
<evidence type="ECO:0000259" key="4">
    <source>
        <dbReference type="Pfam" id="PF25917"/>
    </source>
</evidence>
<name>A0ABS8WDK6_9GAMM</name>
<dbReference type="Gene3D" id="2.40.50.100">
    <property type="match status" value="1"/>
</dbReference>
<protein>
    <submittedName>
        <fullName evidence="6">Efflux RND transporter periplasmic adaptor subunit</fullName>
    </submittedName>
</protein>
<dbReference type="NCBIfam" id="TIGR01730">
    <property type="entry name" value="RND_mfp"/>
    <property type="match status" value="1"/>
</dbReference>
<comment type="similarity">
    <text evidence="2">Belongs to the membrane fusion protein (MFP) (TC 8.A.1) family.</text>
</comment>
<comment type="caution">
    <text evidence="6">The sequence shown here is derived from an EMBL/GenBank/DDBJ whole genome shotgun (WGS) entry which is preliminary data.</text>
</comment>
<dbReference type="EMBL" id="JAIMJA010000013">
    <property type="protein sequence ID" value="MCE2595788.1"/>
    <property type="molecule type" value="Genomic_DNA"/>
</dbReference>
<dbReference type="InterPro" id="IPR006143">
    <property type="entry name" value="RND_pump_MFP"/>
</dbReference>
<evidence type="ECO:0000256" key="1">
    <source>
        <dbReference type="ARBA" id="ARBA00004196"/>
    </source>
</evidence>
<dbReference type="InterPro" id="IPR058627">
    <property type="entry name" value="MdtA-like_C"/>
</dbReference>
<evidence type="ECO:0000313" key="6">
    <source>
        <dbReference type="EMBL" id="MCE2595788.1"/>
    </source>
</evidence>
<dbReference type="SUPFAM" id="SSF111369">
    <property type="entry name" value="HlyD-like secretion proteins"/>
    <property type="match status" value="1"/>
</dbReference>
<feature type="domain" description="Multidrug resistance protein MdtA-like barrel-sandwich hybrid" evidence="4">
    <location>
        <begin position="63"/>
        <end position="164"/>
    </location>
</feature>
<dbReference type="Gene3D" id="2.40.420.20">
    <property type="match status" value="1"/>
</dbReference>
<feature type="domain" description="Multidrug resistance protein MdtA-like C-terminal permuted SH3" evidence="5">
    <location>
        <begin position="303"/>
        <end position="347"/>
    </location>
</feature>
<evidence type="ECO:0000313" key="7">
    <source>
        <dbReference type="Proteomes" id="UP001201273"/>
    </source>
</evidence>
<accession>A0ABS8WDK6</accession>
<dbReference type="Gene3D" id="1.10.287.470">
    <property type="entry name" value="Helix hairpin bin"/>
    <property type="match status" value="1"/>
</dbReference>
<organism evidence="6 7">
    <name type="scientific">Motilimonas cestriensis</name>
    <dbReference type="NCBI Taxonomy" id="2742685"/>
    <lineage>
        <taxon>Bacteria</taxon>
        <taxon>Pseudomonadati</taxon>
        <taxon>Pseudomonadota</taxon>
        <taxon>Gammaproteobacteria</taxon>
        <taxon>Alteromonadales</taxon>
        <taxon>Alteromonadales genera incertae sedis</taxon>
        <taxon>Motilimonas</taxon>
    </lineage>
</organism>
<evidence type="ECO:0000259" key="5">
    <source>
        <dbReference type="Pfam" id="PF25967"/>
    </source>
</evidence>
<dbReference type="PANTHER" id="PTHR30469:SF20">
    <property type="entry name" value="EFFLUX RND TRANSPORTER PERIPLASMIC ADAPTOR SUBUNIT"/>
    <property type="match status" value="1"/>
</dbReference>
<proteinExistence type="inferred from homology"/>
<evidence type="ECO:0000256" key="2">
    <source>
        <dbReference type="ARBA" id="ARBA00009477"/>
    </source>
</evidence>